<dbReference type="CDD" id="cd07843">
    <property type="entry name" value="STKc_CDC2L1"/>
    <property type="match status" value="1"/>
</dbReference>
<evidence type="ECO:0000256" key="12">
    <source>
        <dbReference type="ARBA" id="ARBA00048367"/>
    </source>
</evidence>
<evidence type="ECO:0000256" key="5">
    <source>
        <dbReference type="ARBA" id="ARBA00022553"/>
    </source>
</evidence>
<feature type="compositionally biased region" description="Low complexity" evidence="14">
    <location>
        <begin position="746"/>
        <end position="760"/>
    </location>
</feature>
<proteinExistence type="inferred from homology"/>
<feature type="compositionally biased region" description="Basic and acidic residues" evidence="14">
    <location>
        <begin position="304"/>
        <end position="314"/>
    </location>
</feature>
<dbReference type="FunFam" id="3.30.200.20:FF:000054">
    <property type="entry name" value="Cyclin-dependent kinase 11B"/>
    <property type="match status" value="1"/>
</dbReference>
<evidence type="ECO:0000256" key="8">
    <source>
        <dbReference type="ARBA" id="ARBA00022777"/>
    </source>
</evidence>
<dbReference type="PROSITE" id="PS50011">
    <property type="entry name" value="PROTEIN_KINASE_DOM"/>
    <property type="match status" value="1"/>
</dbReference>
<dbReference type="InterPro" id="IPR045267">
    <property type="entry name" value="CDK11/PITSLRE_STKc"/>
</dbReference>
<keyword evidence="17" id="KW-1185">Reference proteome</keyword>
<dbReference type="GO" id="GO:0007346">
    <property type="term" value="P:regulation of mitotic cell cycle"/>
    <property type="evidence" value="ECO:0007669"/>
    <property type="project" value="TreeGrafter"/>
</dbReference>
<accession>A0AAD4NEQ4</accession>
<evidence type="ECO:0000256" key="3">
    <source>
        <dbReference type="ARBA" id="ARBA00012425"/>
    </source>
</evidence>
<feature type="compositionally biased region" description="Polar residues" evidence="14">
    <location>
        <begin position="290"/>
        <end position="303"/>
    </location>
</feature>
<dbReference type="Proteomes" id="UP001201812">
    <property type="component" value="Unassembled WGS sequence"/>
</dbReference>
<dbReference type="PANTHER" id="PTHR24056">
    <property type="entry name" value="CELL DIVISION PROTEIN KINASE"/>
    <property type="match status" value="1"/>
</dbReference>
<name>A0AAD4NEQ4_9BILA</name>
<dbReference type="InterPro" id="IPR000719">
    <property type="entry name" value="Prot_kinase_dom"/>
</dbReference>
<dbReference type="Gene3D" id="3.30.200.20">
    <property type="entry name" value="Phosphorylase Kinase, domain 1"/>
    <property type="match status" value="1"/>
</dbReference>
<keyword evidence="8 16" id="KW-0418">Kinase</keyword>
<comment type="caution">
    <text evidence="16">The sequence shown here is derived from an EMBL/GenBank/DDBJ whole genome shotgun (WGS) entry which is preliminary data.</text>
</comment>
<feature type="compositionally biased region" description="Basic and acidic residues" evidence="14">
    <location>
        <begin position="47"/>
        <end position="66"/>
    </location>
</feature>
<evidence type="ECO:0000256" key="1">
    <source>
        <dbReference type="ARBA" id="ARBA00001946"/>
    </source>
</evidence>
<evidence type="ECO:0000256" key="10">
    <source>
        <dbReference type="ARBA" id="ARBA00023306"/>
    </source>
</evidence>
<evidence type="ECO:0000256" key="14">
    <source>
        <dbReference type="SAM" id="MobiDB-lite"/>
    </source>
</evidence>
<dbReference type="EC" id="2.7.11.22" evidence="3"/>
<feature type="region of interest" description="Disordered" evidence="14">
    <location>
        <begin position="738"/>
        <end position="767"/>
    </location>
</feature>
<feature type="compositionally biased region" description="Basic and acidic residues" evidence="14">
    <location>
        <begin position="101"/>
        <end position="162"/>
    </location>
</feature>
<evidence type="ECO:0000256" key="9">
    <source>
        <dbReference type="ARBA" id="ARBA00022840"/>
    </source>
</evidence>
<evidence type="ECO:0000256" key="11">
    <source>
        <dbReference type="ARBA" id="ARBA00047811"/>
    </source>
</evidence>
<comment type="similarity">
    <text evidence="2">Belongs to the protein kinase superfamily. CMGC Ser/Thr protein kinase family. CDC2/CDKX subfamily.</text>
</comment>
<dbReference type="GO" id="GO:0005634">
    <property type="term" value="C:nucleus"/>
    <property type="evidence" value="ECO:0007669"/>
    <property type="project" value="TreeGrafter"/>
</dbReference>
<dbReference type="InterPro" id="IPR008271">
    <property type="entry name" value="Ser/Thr_kinase_AS"/>
</dbReference>
<protein>
    <recommendedName>
        <fullName evidence="3">cyclin-dependent kinase</fullName>
        <ecNumber evidence="3">2.7.11.22</ecNumber>
    </recommendedName>
    <alternativeName>
        <fullName evidence="13">Galactosyltransferase-associated protein kinase p58/GTA</fullName>
    </alternativeName>
</protein>
<dbReference type="PROSITE" id="PS00108">
    <property type="entry name" value="PROTEIN_KINASE_ST"/>
    <property type="match status" value="1"/>
</dbReference>
<feature type="compositionally biased region" description="Basic and acidic residues" evidence="14">
    <location>
        <begin position="190"/>
        <end position="215"/>
    </location>
</feature>
<keyword evidence="9" id="KW-0067">ATP-binding</keyword>
<dbReference type="FunFam" id="1.10.510.10:FF:000124">
    <property type="entry name" value="cyclin-dependent kinase 11B isoform X1"/>
    <property type="match status" value="1"/>
</dbReference>
<sequence length="799" mass="91686">MDDDTEAPYFKAVPSSPEDEGELSDGNSVRKANAQNKRPKNTEDEEERLRQKLLEKCKQKEAEKTSRKQRHYSEDEEMFTIQPGGVPTDTKREGSLPSRSYDQKDKSRVGGSFKEESSKSKEKEQEKIEAKPVRKPIEWKLPKEREKVHVATRESAKKDTSARQESGSSSTHRGPSHDKYRSRSPPKRKYRDEDGGDDYRRSEKYSRRDTSDRYPHSSSRHRHDRDSHRRYSPQRTERSLSKTGNDRPSAEQKESKDTRPAEKVLKTKIEVKPEELVEDIRTSSSSSSSTQNSARNSPLSGRSNDAKEDDKNEMMETAMPETKEEENKKYSKFESSPENEDNSSDDEDRLGADGGFSDEDMMDANDIEPDQDINDLSAMERKDFNELTEEEKAMLSPETLQRMESQYQKKLISQLPVYFPGIWGCRNVAEFECLNRIEEGTFGVVYRAIEKKTDEIVALKRLKMEKEREGFPITSLREINMLLKCGKHPNVVNVREIVVGSNMDKIYLVMEYVEHDMKSLMETMKSKNKKFTTAQVKTLMKQLLSGIEYMHEEYVIHRDLKTSNLLMSHSGILKIGDFGLAREFGSPIKPYTPIVVTLWYRSPELLLGIKEYSTAVDMWSVGCIFAEFMKLKPLFQGRGEIDQLNKIFMEIGTPNEHIWPGYNELPGVRKFAFADVPFNQLRKQFASELPSDKGFDLFNRLLAPCPNRRISASKALKSPWFEEDPLPTPPDMFPTWPAKSEHNKKPVSATVTAPAVVKPSNEPKPSAEKLKLMTELGIKDMKTAHKDGFSLKFDAPKFK</sequence>
<keyword evidence="5" id="KW-0597">Phosphoprotein</keyword>
<comment type="catalytic activity">
    <reaction evidence="11">
        <text>L-threonyl-[protein] + ATP = O-phospho-L-threonyl-[protein] + ADP + H(+)</text>
        <dbReference type="Rhea" id="RHEA:46608"/>
        <dbReference type="Rhea" id="RHEA-COMP:11060"/>
        <dbReference type="Rhea" id="RHEA-COMP:11605"/>
        <dbReference type="ChEBI" id="CHEBI:15378"/>
        <dbReference type="ChEBI" id="CHEBI:30013"/>
        <dbReference type="ChEBI" id="CHEBI:30616"/>
        <dbReference type="ChEBI" id="CHEBI:61977"/>
        <dbReference type="ChEBI" id="CHEBI:456216"/>
        <dbReference type="EC" id="2.7.11.22"/>
    </reaction>
</comment>
<evidence type="ECO:0000256" key="6">
    <source>
        <dbReference type="ARBA" id="ARBA00022679"/>
    </source>
</evidence>
<feature type="compositionally biased region" description="Polar residues" evidence="14">
    <location>
        <begin position="163"/>
        <end position="173"/>
    </location>
</feature>
<dbReference type="Pfam" id="PF00069">
    <property type="entry name" value="Pkinase"/>
    <property type="match status" value="1"/>
</dbReference>
<dbReference type="InterPro" id="IPR011009">
    <property type="entry name" value="Kinase-like_dom_sf"/>
</dbReference>
<keyword evidence="10" id="KW-0131">Cell cycle</keyword>
<dbReference type="Gene3D" id="1.10.510.10">
    <property type="entry name" value="Transferase(Phosphotransferase) domain 1"/>
    <property type="match status" value="1"/>
</dbReference>
<dbReference type="EMBL" id="JAKKPZ010000002">
    <property type="protein sequence ID" value="KAI1725999.1"/>
    <property type="molecule type" value="Genomic_DNA"/>
</dbReference>
<keyword evidence="4" id="KW-0723">Serine/threonine-protein kinase</keyword>
<evidence type="ECO:0000259" key="15">
    <source>
        <dbReference type="PROSITE" id="PS50011"/>
    </source>
</evidence>
<feature type="domain" description="Protein kinase" evidence="15">
    <location>
        <begin position="431"/>
        <end position="721"/>
    </location>
</feature>
<evidence type="ECO:0000256" key="2">
    <source>
        <dbReference type="ARBA" id="ARBA00006485"/>
    </source>
</evidence>
<gene>
    <name evidence="16" type="ORF">DdX_02691</name>
</gene>
<keyword evidence="6" id="KW-0808">Transferase</keyword>
<feature type="region of interest" description="Disordered" evidence="14">
    <location>
        <begin position="1"/>
        <end position="360"/>
    </location>
</feature>
<feature type="compositionally biased region" description="Basic and acidic residues" evidence="14">
    <location>
        <begin position="224"/>
        <end position="281"/>
    </location>
</feature>
<feature type="compositionally biased region" description="Acidic residues" evidence="14">
    <location>
        <begin position="337"/>
        <end position="348"/>
    </location>
</feature>
<organism evidence="16 17">
    <name type="scientific">Ditylenchus destructor</name>
    <dbReference type="NCBI Taxonomy" id="166010"/>
    <lineage>
        <taxon>Eukaryota</taxon>
        <taxon>Metazoa</taxon>
        <taxon>Ecdysozoa</taxon>
        <taxon>Nematoda</taxon>
        <taxon>Chromadorea</taxon>
        <taxon>Rhabditida</taxon>
        <taxon>Tylenchina</taxon>
        <taxon>Tylenchomorpha</taxon>
        <taxon>Sphaerularioidea</taxon>
        <taxon>Anguinidae</taxon>
        <taxon>Anguininae</taxon>
        <taxon>Ditylenchus</taxon>
    </lineage>
</organism>
<reference evidence="16" key="1">
    <citation type="submission" date="2022-01" db="EMBL/GenBank/DDBJ databases">
        <title>Genome Sequence Resource for Two Populations of Ditylenchus destructor, the Migratory Endoparasitic Phytonematode.</title>
        <authorList>
            <person name="Zhang H."/>
            <person name="Lin R."/>
            <person name="Xie B."/>
        </authorList>
    </citation>
    <scope>NUCLEOTIDE SEQUENCE</scope>
    <source>
        <strain evidence="16">BazhouSP</strain>
    </source>
</reference>
<dbReference type="InterPro" id="IPR050108">
    <property type="entry name" value="CDK"/>
</dbReference>
<dbReference type="GO" id="GO:0004693">
    <property type="term" value="F:cyclin-dependent protein serine/threonine kinase activity"/>
    <property type="evidence" value="ECO:0007669"/>
    <property type="project" value="UniProtKB-EC"/>
</dbReference>
<evidence type="ECO:0000313" key="17">
    <source>
        <dbReference type="Proteomes" id="UP001201812"/>
    </source>
</evidence>
<feature type="compositionally biased region" description="Basic and acidic residues" evidence="14">
    <location>
        <begin position="321"/>
        <end position="332"/>
    </location>
</feature>
<keyword evidence="7" id="KW-0547">Nucleotide-binding</keyword>
<dbReference type="PANTHER" id="PTHR24056:SF107">
    <property type="entry name" value="CYCLIN-DEPENDENT KINASE 11A-RELATED"/>
    <property type="match status" value="1"/>
</dbReference>
<dbReference type="GO" id="GO:0005524">
    <property type="term" value="F:ATP binding"/>
    <property type="evidence" value="ECO:0007669"/>
    <property type="project" value="UniProtKB-KW"/>
</dbReference>
<dbReference type="SUPFAM" id="SSF56112">
    <property type="entry name" value="Protein kinase-like (PK-like)"/>
    <property type="match status" value="1"/>
</dbReference>
<dbReference type="AlphaFoldDB" id="A0AAD4NEQ4"/>
<comment type="cofactor">
    <cofactor evidence="1">
        <name>Mg(2+)</name>
        <dbReference type="ChEBI" id="CHEBI:18420"/>
    </cofactor>
</comment>
<dbReference type="SMART" id="SM00220">
    <property type="entry name" value="S_TKc"/>
    <property type="match status" value="1"/>
</dbReference>
<comment type="catalytic activity">
    <reaction evidence="12">
        <text>L-seryl-[protein] + ATP = O-phospho-L-seryl-[protein] + ADP + H(+)</text>
        <dbReference type="Rhea" id="RHEA:17989"/>
        <dbReference type="Rhea" id="RHEA-COMP:9863"/>
        <dbReference type="Rhea" id="RHEA-COMP:11604"/>
        <dbReference type="ChEBI" id="CHEBI:15378"/>
        <dbReference type="ChEBI" id="CHEBI:29999"/>
        <dbReference type="ChEBI" id="CHEBI:30616"/>
        <dbReference type="ChEBI" id="CHEBI:83421"/>
        <dbReference type="ChEBI" id="CHEBI:456216"/>
        <dbReference type="EC" id="2.7.11.22"/>
    </reaction>
</comment>
<evidence type="ECO:0000256" key="4">
    <source>
        <dbReference type="ARBA" id="ARBA00022527"/>
    </source>
</evidence>
<evidence type="ECO:0000256" key="13">
    <source>
        <dbReference type="ARBA" id="ARBA00079859"/>
    </source>
</evidence>
<evidence type="ECO:0000313" key="16">
    <source>
        <dbReference type="EMBL" id="KAI1725999.1"/>
    </source>
</evidence>
<evidence type="ECO:0000256" key="7">
    <source>
        <dbReference type="ARBA" id="ARBA00022741"/>
    </source>
</evidence>